<reference evidence="7 8" key="1">
    <citation type="submission" date="2024-02" db="EMBL/GenBank/DDBJ databases">
        <title>A draft genome for the cacao thread blight pathogen Marasmius crinis-equi.</title>
        <authorList>
            <person name="Cohen S.P."/>
            <person name="Baruah I.K."/>
            <person name="Amoako-Attah I."/>
            <person name="Bukari Y."/>
            <person name="Meinhardt L.W."/>
            <person name="Bailey B.A."/>
        </authorList>
    </citation>
    <scope>NUCLEOTIDE SEQUENCE [LARGE SCALE GENOMIC DNA]</scope>
    <source>
        <strain evidence="7 8">GH-76</strain>
    </source>
</reference>
<dbReference type="InterPro" id="IPR012677">
    <property type="entry name" value="Nucleotide-bd_a/b_plait_sf"/>
</dbReference>
<gene>
    <name evidence="7" type="ORF">V5O48_001007</name>
</gene>
<keyword evidence="2 4" id="KW-0694">RNA-binding</keyword>
<evidence type="ECO:0000256" key="3">
    <source>
        <dbReference type="ARBA" id="ARBA00023242"/>
    </source>
</evidence>
<accession>A0ABR3FZQ5</accession>
<dbReference type="CDD" id="cd12226">
    <property type="entry name" value="RRM_NOL8"/>
    <property type="match status" value="1"/>
</dbReference>
<evidence type="ECO:0000256" key="1">
    <source>
        <dbReference type="ARBA" id="ARBA00004604"/>
    </source>
</evidence>
<comment type="caution">
    <text evidence="7">The sequence shown here is derived from an EMBL/GenBank/DDBJ whole genome shotgun (WGS) entry which is preliminary data.</text>
</comment>
<dbReference type="PROSITE" id="PS50102">
    <property type="entry name" value="RRM"/>
    <property type="match status" value="1"/>
</dbReference>
<feature type="region of interest" description="Disordered" evidence="5">
    <location>
        <begin position="148"/>
        <end position="169"/>
    </location>
</feature>
<dbReference type="SUPFAM" id="SSF54928">
    <property type="entry name" value="RNA-binding domain, RBD"/>
    <property type="match status" value="1"/>
</dbReference>
<keyword evidence="3" id="KW-0539">Nucleus</keyword>
<feature type="region of interest" description="Disordered" evidence="5">
    <location>
        <begin position="353"/>
        <end position="376"/>
    </location>
</feature>
<evidence type="ECO:0000256" key="5">
    <source>
        <dbReference type="SAM" id="MobiDB-lite"/>
    </source>
</evidence>
<dbReference type="InterPro" id="IPR000504">
    <property type="entry name" value="RRM_dom"/>
</dbReference>
<dbReference type="Proteomes" id="UP001465976">
    <property type="component" value="Unassembled WGS sequence"/>
</dbReference>
<dbReference type="InterPro" id="IPR035979">
    <property type="entry name" value="RBD_domain_sf"/>
</dbReference>
<organism evidence="7 8">
    <name type="scientific">Marasmius crinis-equi</name>
    <dbReference type="NCBI Taxonomy" id="585013"/>
    <lineage>
        <taxon>Eukaryota</taxon>
        <taxon>Fungi</taxon>
        <taxon>Dikarya</taxon>
        <taxon>Basidiomycota</taxon>
        <taxon>Agaricomycotina</taxon>
        <taxon>Agaricomycetes</taxon>
        <taxon>Agaricomycetidae</taxon>
        <taxon>Agaricales</taxon>
        <taxon>Marasmiineae</taxon>
        <taxon>Marasmiaceae</taxon>
        <taxon>Marasmius</taxon>
    </lineage>
</organism>
<evidence type="ECO:0000313" key="8">
    <source>
        <dbReference type="Proteomes" id="UP001465976"/>
    </source>
</evidence>
<evidence type="ECO:0000256" key="4">
    <source>
        <dbReference type="PROSITE-ProRule" id="PRU00176"/>
    </source>
</evidence>
<keyword evidence="8" id="KW-1185">Reference proteome</keyword>
<evidence type="ECO:0000313" key="7">
    <source>
        <dbReference type="EMBL" id="KAL0581013.1"/>
    </source>
</evidence>
<dbReference type="PANTHER" id="PTHR48029">
    <property type="entry name" value="NUCLEOLAR PROTEIN 8"/>
    <property type="match status" value="1"/>
</dbReference>
<comment type="subcellular location">
    <subcellularLocation>
        <location evidence="1">Nucleus</location>
        <location evidence="1">Nucleolus</location>
    </subcellularLocation>
</comment>
<proteinExistence type="predicted"/>
<evidence type="ECO:0000259" key="6">
    <source>
        <dbReference type="PROSITE" id="PS50102"/>
    </source>
</evidence>
<protein>
    <recommendedName>
        <fullName evidence="6">RRM domain-containing protein</fullName>
    </recommendedName>
</protein>
<evidence type="ECO:0000256" key="2">
    <source>
        <dbReference type="ARBA" id="ARBA00022884"/>
    </source>
</evidence>
<sequence>MSDTVTKRLHVSGLTPALTPADLSARLSTFGTVKALDGFGLLDGVGQPRKFGYVTIEATPAALKRCFTSLSGTTWKGAKLRIGEAKPDYRERIAEERAKANEEPPRKRQRTHFSKYHGVYANDMSPVTRENAETRPGWKVMPSGRVVRPMRMRPGKPLPPNSDDARNKRNTLAQVKEKKKKIKLPDTRARIRSIDVTKWNGEYLRGSLLDGQITATSMKPRAVVQTTALEEPVSEEEAVEPPQSPVQSTHQPRRIEPEALPTTSAFTREDETAPRPHTASDPTSLNFVQERAQNLSLLNALLGDAEWDGRESDSDIDESRIIEGHGGNEDYEIVPAERPSELKNRDVAIEVDEPSSTREAEATKTVPPPTNTQPVSLKDLFAPREEEGGFSLLNHLDLELDDELDIMPFSVPSNDTDISAPVPQTQPAAVAVAIPSLKSKTQQRINLDPKMPLFFPRAEMLSATTAKVKDPSPFYQVQTEEQIRQRWEENKVELTRGWRKRWREAVKVKRRRGGKDGDGDI</sequence>
<dbReference type="PANTHER" id="PTHR48029:SF1">
    <property type="entry name" value="NUCLEOLAR PROTEIN 8"/>
    <property type="match status" value="1"/>
</dbReference>
<name>A0ABR3FZQ5_9AGAR</name>
<feature type="region of interest" description="Disordered" evidence="5">
    <location>
        <begin position="228"/>
        <end position="284"/>
    </location>
</feature>
<dbReference type="InterPro" id="IPR034138">
    <property type="entry name" value="NOP8_RRM"/>
</dbReference>
<dbReference type="EMBL" id="JBAHYK010000018">
    <property type="protein sequence ID" value="KAL0581013.1"/>
    <property type="molecule type" value="Genomic_DNA"/>
</dbReference>
<dbReference type="Gene3D" id="3.30.70.330">
    <property type="match status" value="1"/>
</dbReference>
<feature type="domain" description="RRM" evidence="6">
    <location>
        <begin position="7"/>
        <end position="87"/>
    </location>
</feature>